<proteinExistence type="predicted"/>
<accession>A0A563U6B4</accession>
<evidence type="ECO:0000313" key="1">
    <source>
        <dbReference type="EMBL" id="TWR26896.1"/>
    </source>
</evidence>
<name>A0A563U6B4_9SPHI</name>
<evidence type="ECO:0000313" key="2">
    <source>
        <dbReference type="Proteomes" id="UP000318010"/>
    </source>
</evidence>
<dbReference type="RefSeq" id="WP_146269988.1">
    <property type="nucleotide sequence ID" value="NZ_VOEI01000002.1"/>
</dbReference>
<comment type="caution">
    <text evidence="1">The sequence shown here is derived from an EMBL/GenBank/DDBJ whole genome shotgun (WGS) entry which is preliminary data.</text>
</comment>
<protein>
    <submittedName>
        <fullName evidence="1">Uncharacterized protein</fullName>
    </submittedName>
</protein>
<dbReference type="Proteomes" id="UP000318010">
    <property type="component" value="Unassembled WGS sequence"/>
</dbReference>
<dbReference type="EMBL" id="VOEI01000002">
    <property type="protein sequence ID" value="TWR26896.1"/>
    <property type="molecule type" value="Genomic_DNA"/>
</dbReference>
<reference evidence="1 2" key="1">
    <citation type="submission" date="2019-07" db="EMBL/GenBank/DDBJ databases">
        <authorList>
            <person name="Kim J."/>
        </authorList>
    </citation>
    <scope>NUCLEOTIDE SEQUENCE [LARGE SCALE GENOMIC DNA]</scope>
    <source>
        <strain evidence="1 2">MJ1a</strain>
    </source>
</reference>
<dbReference type="OrthoDB" id="789765at2"/>
<organism evidence="1 2">
    <name type="scientific">Mucilaginibacter achroorhodeus</name>
    <dbReference type="NCBI Taxonomy" id="2599294"/>
    <lineage>
        <taxon>Bacteria</taxon>
        <taxon>Pseudomonadati</taxon>
        <taxon>Bacteroidota</taxon>
        <taxon>Sphingobacteriia</taxon>
        <taxon>Sphingobacteriales</taxon>
        <taxon>Sphingobacteriaceae</taxon>
        <taxon>Mucilaginibacter</taxon>
    </lineage>
</organism>
<sequence length="255" mass="28905">MITINQYIRTIESFFLQHHQINTVKCSDEFDFNADSKIVYPVAHCEYITQNINGNSIAHQFEIIIADLFDPKINDAALEIYNDCNLIATDFIDWFANQTDDFEINENITVQKFTDGNVDKVGGCVFVATFTQFREANKCIIPIEANTTDPVSPDAPKMFYGVISHLPTWSDLVTLNSTNEMTVLLNTGANKMFAVAVLNDFSIVSINDISASDLLLNQVYQPMGQLTDSYVIYDLYVMQQAINYSENHIHRITIK</sequence>
<keyword evidence="2" id="KW-1185">Reference proteome</keyword>
<dbReference type="AlphaFoldDB" id="A0A563U6B4"/>
<gene>
    <name evidence="1" type="ORF">FPZ42_07630</name>
</gene>